<evidence type="ECO:0000313" key="1">
    <source>
        <dbReference type="EMBL" id="CAH3028950.1"/>
    </source>
</evidence>
<feature type="non-terminal residue" evidence="1">
    <location>
        <position position="64"/>
    </location>
</feature>
<keyword evidence="2" id="KW-1185">Reference proteome</keyword>
<organism evidence="1 2">
    <name type="scientific">Porites evermanni</name>
    <dbReference type="NCBI Taxonomy" id="104178"/>
    <lineage>
        <taxon>Eukaryota</taxon>
        <taxon>Metazoa</taxon>
        <taxon>Cnidaria</taxon>
        <taxon>Anthozoa</taxon>
        <taxon>Hexacorallia</taxon>
        <taxon>Scleractinia</taxon>
        <taxon>Fungiina</taxon>
        <taxon>Poritidae</taxon>
        <taxon>Porites</taxon>
    </lineage>
</organism>
<gene>
    <name evidence="1" type="ORF">PEVE_00035246</name>
</gene>
<evidence type="ECO:0000313" key="2">
    <source>
        <dbReference type="Proteomes" id="UP001159427"/>
    </source>
</evidence>
<proteinExistence type="predicted"/>
<sequence>MAGITKRVGEIGVESIHTFPETGERPCKVQAKSLTKTRTFVLFTGPEEKEPVTKQNKVIKENYG</sequence>
<comment type="caution">
    <text evidence="1">The sequence shown here is derived from an EMBL/GenBank/DDBJ whole genome shotgun (WGS) entry which is preliminary data.</text>
</comment>
<accession>A0ABN8MLN6</accession>
<protein>
    <submittedName>
        <fullName evidence="1">Uncharacterized protein</fullName>
    </submittedName>
</protein>
<dbReference type="EMBL" id="CALNXI010000543">
    <property type="protein sequence ID" value="CAH3028950.1"/>
    <property type="molecule type" value="Genomic_DNA"/>
</dbReference>
<name>A0ABN8MLN6_9CNID</name>
<dbReference type="Proteomes" id="UP001159427">
    <property type="component" value="Unassembled WGS sequence"/>
</dbReference>
<reference evidence="1 2" key="1">
    <citation type="submission" date="2022-05" db="EMBL/GenBank/DDBJ databases">
        <authorList>
            <consortium name="Genoscope - CEA"/>
            <person name="William W."/>
        </authorList>
    </citation>
    <scope>NUCLEOTIDE SEQUENCE [LARGE SCALE GENOMIC DNA]</scope>
</reference>